<dbReference type="GO" id="GO:0016020">
    <property type="term" value="C:membrane"/>
    <property type="evidence" value="ECO:0007669"/>
    <property type="project" value="UniProtKB-SubCell"/>
</dbReference>
<feature type="transmembrane region" description="Helical" evidence="6">
    <location>
        <begin position="179"/>
        <end position="199"/>
    </location>
</feature>
<reference evidence="8" key="1">
    <citation type="journal article" date="2021" name="Mol. Plant Microbe Interact.">
        <title>Complete Genome Sequence of the Plant-Pathogenic Fungus Colletotrichum lupini.</title>
        <authorList>
            <person name="Baroncelli R."/>
            <person name="Pensec F."/>
            <person name="Da Lio D."/>
            <person name="Boufleur T."/>
            <person name="Vicente I."/>
            <person name="Sarrocco S."/>
            <person name="Picot A."/>
            <person name="Baraldi E."/>
            <person name="Sukno S."/>
            <person name="Thon M."/>
            <person name="Le Floch G."/>
        </authorList>
    </citation>
    <scope>NUCLEOTIDE SEQUENCE</scope>
    <source>
        <strain evidence="8">IMI 504893</strain>
    </source>
</reference>
<evidence type="ECO:0000256" key="1">
    <source>
        <dbReference type="ARBA" id="ARBA00004170"/>
    </source>
</evidence>
<keyword evidence="9" id="KW-1185">Reference proteome</keyword>
<gene>
    <name evidence="8" type="ORF">CLUP02_11544</name>
</gene>
<dbReference type="SMART" id="SM00714">
    <property type="entry name" value="LITAF"/>
    <property type="match status" value="1"/>
</dbReference>
<dbReference type="KEGG" id="clup:CLUP02_11544"/>
<evidence type="ECO:0000313" key="9">
    <source>
        <dbReference type="Proteomes" id="UP000830671"/>
    </source>
</evidence>
<dbReference type="InterPro" id="IPR006629">
    <property type="entry name" value="LITAF"/>
</dbReference>
<keyword evidence="6" id="KW-0812">Transmembrane</keyword>
<protein>
    <recommendedName>
        <fullName evidence="7">LITAF domain-containing protein</fullName>
    </recommendedName>
</protein>
<sequence>MAGRALTMTYSDAFGDMQLTSGRLQMAGSVFHQRNYPTGAVIIGQRGCYPLVGFHVIRVYLIQSQPNTILVLVAIPGMSKSEFETMSNAPEDFSIRSPVPQYQPMHTPASTAIGSHDIAGPNVKYCHVVHCNHGESLGEGSRANVVPVALVERWPALIECPACKGVTPTTTDHTIGKGAHWMAVMLFFTTGVGVFAPYAMRPFKDVVHSCQRCGRKVATRRFGGGTKTHLM</sequence>
<dbReference type="Proteomes" id="UP000830671">
    <property type="component" value="Chromosome 6"/>
</dbReference>
<evidence type="ECO:0000256" key="2">
    <source>
        <dbReference type="ARBA" id="ARBA00005975"/>
    </source>
</evidence>
<dbReference type="RefSeq" id="XP_049147657.1">
    <property type="nucleotide sequence ID" value="XM_049290512.1"/>
</dbReference>
<evidence type="ECO:0000256" key="6">
    <source>
        <dbReference type="SAM" id="Phobius"/>
    </source>
</evidence>
<dbReference type="Pfam" id="PF10601">
    <property type="entry name" value="zf-LITAF-like"/>
    <property type="match status" value="1"/>
</dbReference>
<dbReference type="GeneID" id="73345522"/>
<evidence type="ECO:0000256" key="3">
    <source>
        <dbReference type="ARBA" id="ARBA00022723"/>
    </source>
</evidence>
<evidence type="ECO:0000256" key="5">
    <source>
        <dbReference type="ARBA" id="ARBA00023136"/>
    </source>
</evidence>
<keyword evidence="6" id="KW-1133">Transmembrane helix</keyword>
<dbReference type="PROSITE" id="PS51837">
    <property type="entry name" value="LITAF"/>
    <property type="match status" value="1"/>
</dbReference>
<evidence type="ECO:0000256" key="4">
    <source>
        <dbReference type="ARBA" id="ARBA00022833"/>
    </source>
</evidence>
<keyword evidence="5 6" id="KW-0472">Membrane</keyword>
<dbReference type="AlphaFoldDB" id="A0A9Q8WKK5"/>
<dbReference type="GO" id="GO:0008270">
    <property type="term" value="F:zinc ion binding"/>
    <property type="evidence" value="ECO:0007669"/>
    <property type="project" value="TreeGrafter"/>
</dbReference>
<dbReference type="PANTHER" id="PTHR23292:SF6">
    <property type="entry name" value="FI16602P1-RELATED"/>
    <property type="match status" value="1"/>
</dbReference>
<proteinExistence type="inferred from homology"/>
<comment type="subcellular location">
    <subcellularLocation>
        <location evidence="1">Membrane</location>
        <topology evidence="1">Peripheral membrane protein</topology>
    </subcellularLocation>
</comment>
<keyword evidence="4" id="KW-0862">Zinc</keyword>
<dbReference type="InterPro" id="IPR037519">
    <property type="entry name" value="LITAF_fam"/>
</dbReference>
<evidence type="ECO:0000259" key="7">
    <source>
        <dbReference type="PROSITE" id="PS51837"/>
    </source>
</evidence>
<dbReference type="EMBL" id="CP019478">
    <property type="protein sequence ID" value="UQC86045.1"/>
    <property type="molecule type" value="Genomic_DNA"/>
</dbReference>
<name>A0A9Q8WKK5_9PEZI</name>
<organism evidence="8 9">
    <name type="scientific">Colletotrichum lupini</name>
    <dbReference type="NCBI Taxonomy" id="145971"/>
    <lineage>
        <taxon>Eukaryota</taxon>
        <taxon>Fungi</taxon>
        <taxon>Dikarya</taxon>
        <taxon>Ascomycota</taxon>
        <taxon>Pezizomycotina</taxon>
        <taxon>Sordariomycetes</taxon>
        <taxon>Hypocreomycetidae</taxon>
        <taxon>Glomerellales</taxon>
        <taxon>Glomerellaceae</taxon>
        <taxon>Colletotrichum</taxon>
        <taxon>Colletotrichum acutatum species complex</taxon>
    </lineage>
</organism>
<accession>A0A9Q8WKK5</accession>
<dbReference type="PANTHER" id="PTHR23292">
    <property type="entry name" value="LIPOPOLYSACCHARIDE-INDUCED TUMOR NECROSIS FACTOR-ALPHA FACTOR"/>
    <property type="match status" value="1"/>
</dbReference>
<feature type="domain" description="LITAF" evidence="7">
    <location>
        <begin position="140"/>
        <end position="222"/>
    </location>
</feature>
<evidence type="ECO:0000313" key="8">
    <source>
        <dbReference type="EMBL" id="UQC86045.1"/>
    </source>
</evidence>
<keyword evidence="3" id="KW-0479">Metal-binding</keyword>
<comment type="similarity">
    <text evidence="2">Belongs to the CDIP1/LITAF family.</text>
</comment>